<dbReference type="Gene3D" id="1.20.120.1220">
    <property type="match status" value="1"/>
</dbReference>
<evidence type="ECO:0000313" key="5">
    <source>
        <dbReference type="EMBL" id="HHS29196.1"/>
    </source>
</evidence>
<feature type="transmembrane region" description="Helical" evidence="3">
    <location>
        <begin position="112"/>
        <end position="132"/>
    </location>
</feature>
<evidence type="ECO:0000256" key="2">
    <source>
        <dbReference type="RuleBase" id="RU003793"/>
    </source>
</evidence>
<evidence type="ECO:0000256" key="3">
    <source>
        <dbReference type="SAM" id="Phobius"/>
    </source>
</evidence>
<dbReference type="InterPro" id="IPR000045">
    <property type="entry name" value="Prepilin_IV_endopep_pep"/>
</dbReference>
<dbReference type="InterPro" id="IPR050882">
    <property type="entry name" value="Prepilin_peptidase/N-MTase"/>
</dbReference>
<keyword evidence="3" id="KW-1133">Transmembrane helix</keyword>
<sequence length="211" mass="22643">MTGNILAGLAGLAIGCFLNVIITRLSQEEPFHADCLSFRHLAVVLAAGMLALALWRHFPGSALLWLYGPFVAALLVLSVLDLRYFWLPDVITLPGTLLGILAALIMPQPGPAGALLGAFLGWTFFQSVRWMYAQVTKGRRQGVGEGDAKLMAFIGAVLGVKALPWVLLSSAVLGSLMGLMVSLGRGRDRLALIPYGPFLAAGALLFLWWKV</sequence>
<dbReference type="Pfam" id="PF01478">
    <property type="entry name" value="Peptidase_A24"/>
    <property type="match status" value="1"/>
</dbReference>
<comment type="caution">
    <text evidence="5">The sequence shown here is derived from an EMBL/GenBank/DDBJ whole genome shotgun (WGS) entry which is preliminary data.</text>
</comment>
<dbReference type="PANTHER" id="PTHR30487">
    <property type="entry name" value="TYPE 4 PREPILIN-LIKE PROTEINS LEADER PEPTIDE-PROCESSING ENZYME"/>
    <property type="match status" value="1"/>
</dbReference>
<dbReference type="GO" id="GO:0005886">
    <property type="term" value="C:plasma membrane"/>
    <property type="evidence" value="ECO:0007669"/>
    <property type="project" value="TreeGrafter"/>
</dbReference>
<protein>
    <submittedName>
        <fullName evidence="5">Prepilin peptidase</fullName>
    </submittedName>
</protein>
<name>A0A7V6DPJ5_9BACT</name>
<dbReference type="GO" id="GO:0006465">
    <property type="term" value="P:signal peptide processing"/>
    <property type="evidence" value="ECO:0007669"/>
    <property type="project" value="TreeGrafter"/>
</dbReference>
<comment type="similarity">
    <text evidence="1 2">Belongs to the peptidase A24 family.</text>
</comment>
<keyword evidence="3" id="KW-0472">Membrane</keyword>
<dbReference type="PANTHER" id="PTHR30487:SF0">
    <property type="entry name" value="PREPILIN LEADER PEPTIDASE_N-METHYLTRANSFERASE-RELATED"/>
    <property type="match status" value="1"/>
</dbReference>
<proteinExistence type="inferred from homology"/>
<organism evidence="5">
    <name type="scientific">Desulfobacca acetoxidans</name>
    <dbReference type="NCBI Taxonomy" id="60893"/>
    <lineage>
        <taxon>Bacteria</taxon>
        <taxon>Pseudomonadati</taxon>
        <taxon>Thermodesulfobacteriota</taxon>
        <taxon>Desulfobaccia</taxon>
        <taxon>Desulfobaccales</taxon>
        <taxon>Desulfobaccaceae</taxon>
        <taxon>Desulfobacca</taxon>
    </lineage>
</organism>
<evidence type="ECO:0000259" key="4">
    <source>
        <dbReference type="Pfam" id="PF01478"/>
    </source>
</evidence>
<evidence type="ECO:0000256" key="1">
    <source>
        <dbReference type="ARBA" id="ARBA00005801"/>
    </source>
</evidence>
<dbReference type="EMBL" id="DTGR01000091">
    <property type="protein sequence ID" value="HHS29196.1"/>
    <property type="molecule type" value="Genomic_DNA"/>
</dbReference>
<feature type="domain" description="Prepilin type IV endopeptidase peptidase" evidence="4">
    <location>
        <begin position="70"/>
        <end position="179"/>
    </location>
</feature>
<gene>
    <name evidence="5" type="ORF">ENV52_05780</name>
</gene>
<keyword evidence="3" id="KW-0812">Transmembrane</keyword>
<feature type="transmembrane region" description="Helical" evidence="3">
    <location>
        <begin position="62"/>
        <end position="80"/>
    </location>
</feature>
<dbReference type="InterPro" id="IPR014032">
    <property type="entry name" value="Peptidase_A24A_bac"/>
</dbReference>
<accession>A0A7V6DPJ5</accession>
<feature type="transmembrane region" description="Helical" evidence="3">
    <location>
        <begin position="190"/>
        <end position="209"/>
    </location>
</feature>
<dbReference type="AlphaFoldDB" id="A0A7V6DPJ5"/>
<feature type="transmembrane region" description="Helical" evidence="3">
    <location>
        <begin position="86"/>
        <end position="105"/>
    </location>
</feature>
<reference evidence="5" key="1">
    <citation type="journal article" date="2020" name="mSystems">
        <title>Genome- and Community-Level Interaction Insights into Carbon Utilization and Element Cycling Functions of Hydrothermarchaeota in Hydrothermal Sediment.</title>
        <authorList>
            <person name="Zhou Z."/>
            <person name="Liu Y."/>
            <person name="Xu W."/>
            <person name="Pan J."/>
            <person name="Luo Z.H."/>
            <person name="Li M."/>
        </authorList>
    </citation>
    <scope>NUCLEOTIDE SEQUENCE [LARGE SCALE GENOMIC DNA]</scope>
    <source>
        <strain evidence="5">SpSt-767</strain>
    </source>
</reference>
<feature type="transmembrane region" description="Helical" evidence="3">
    <location>
        <begin position="36"/>
        <end position="55"/>
    </location>
</feature>
<feature type="transmembrane region" description="Helical" evidence="3">
    <location>
        <begin position="152"/>
        <end position="178"/>
    </location>
</feature>
<dbReference type="GO" id="GO:0004190">
    <property type="term" value="F:aspartic-type endopeptidase activity"/>
    <property type="evidence" value="ECO:0007669"/>
    <property type="project" value="InterPro"/>
</dbReference>
<dbReference type="PRINTS" id="PR00864">
    <property type="entry name" value="PREPILNPTASE"/>
</dbReference>